<keyword evidence="7" id="KW-1185">Reference proteome</keyword>
<accession>A0A8J8MPF8</accession>
<dbReference type="InterPro" id="IPR044097">
    <property type="entry name" value="Bds1/SdsA1_MBL-fold"/>
</dbReference>
<dbReference type="GO" id="GO:0018741">
    <property type="term" value="F:linear primary-alkylsulfatase activity"/>
    <property type="evidence" value="ECO:0007669"/>
    <property type="project" value="InterPro"/>
</dbReference>
<dbReference type="EMBL" id="CP058649">
    <property type="protein sequence ID" value="QUI25565.1"/>
    <property type="molecule type" value="Genomic_DNA"/>
</dbReference>
<dbReference type="Pfam" id="PF14864">
    <property type="entry name" value="Alkyl_sulf_C"/>
    <property type="match status" value="1"/>
</dbReference>
<dbReference type="InterPro" id="IPR001279">
    <property type="entry name" value="Metallo-B-lactamas"/>
</dbReference>
<sequence>MNMSKLAVEEQLAVRHMIKRTIPFIRNKTIPIPAWNLRPYEFLFENNGADSVNPKLWQQGRMNALAGLFQVTEQIYQIRGYDLANMNLIKGHTGWIVIGCLSSEETARAAIQFAKEQIKDFSISAVIITHSHADHYGGVLGVLDEADSKALYVYVPQGFMHAVIEENVYAGIAMSRRGLYMYGEILPRDPRGQIDCGIGKYVSLGNQTLTNRLIHIDNKNPKLSYTQKTIDGIPMQFQLTPDTEAPAEMNIYFPQQKTLCMAENCSVTMHNIYTLRGAKIRNPVAWAYYIQEAIDAFGKDLAYIFQVHNWPRIGHDDCIDFMEKQRDLYQYLNDQTLRLLNKGYTIDNIGKVLTLPDSLGDEWFNSQFYGTVNTNAKGIYQRYIGWYSGNPVDLNPLTPEEAGRKYLEYMGGEERMLEKATEDFKKGEYQWVAQAMKHIIYHNPDNKKAKELCADALEQLGYIAESGAWRNEYLMGAFELRFGAIKMLGSTITDDVLNALPLQNVLYLMSIRIDGVRAGDYNFTLGFHIKDTEQTAYTELKRGIFRYLGADALYEPDVMLLMTRKELYTLSTTNKVPKTIVVLGDLKKWDAFLDVLEDINPSFNIMTPLEQETRINKV</sequence>
<dbReference type="CDD" id="cd07710">
    <property type="entry name" value="arylsulfatase_Sdsa1-like_MBL-fold"/>
    <property type="match status" value="1"/>
</dbReference>
<evidence type="ECO:0000256" key="3">
    <source>
        <dbReference type="ARBA" id="ARBA00022833"/>
    </source>
</evidence>
<evidence type="ECO:0000313" key="6">
    <source>
        <dbReference type="EMBL" id="QUI25565.1"/>
    </source>
</evidence>
<dbReference type="InterPro" id="IPR029229">
    <property type="entry name" value="Alkyl_sulf_C"/>
</dbReference>
<evidence type="ECO:0000256" key="1">
    <source>
        <dbReference type="ARBA" id="ARBA00022723"/>
    </source>
</evidence>
<dbReference type="Gene3D" id="1.25.40.880">
    <property type="entry name" value="Alkyl sulfatase, dimerisation domain"/>
    <property type="match status" value="1"/>
</dbReference>
<evidence type="ECO:0000256" key="2">
    <source>
        <dbReference type="ARBA" id="ARBA00022801"/>
    </source>
</evidence>
<dbReference type="PANTHER" id="PTHR43223:SF1">
    <property type="entry name" value="ALKYL_ARYL-SULFATASE BDS1"/>
    <property type="match status" value="1"/>
</dbReference>
<dbReference type="GO" id="GO:0018909">
    <property type="term" value="P:dodecyl sulfate metabolic process"/>
    <property type="evidence" value="ECO:0007669"/>
    <property type="project" value="InterPro"/>
</dbReference>
<keyword evidence="2" id="KW-0378">Hydrolase</keyword>
<dbReference type="SMART" id="SM00849">
    <property type="entry name" value="Lactamase_B"/>
    <property type="match status" value="1"/>
</dbReference>
<dbReference type="GO" id="GO:0046872">
    <property type="term" value="F:metal ion binding"/>
    <property type="evidence" value="ECO:0007669"/>
    <property type="project" value="UniProtKB-KW"/>
</dbReference>
<dbReference type="InterPro" id="IPR036527">
    <property type="entry name" value="SCP2_sterol-bd_dom_sf"/>
</dbReference>
<dbReference type="SUPFAM" id="SSF55718">
    <property type="entry name" value="SCP-like"/>
    <property type="match status" value="1"/>
</dbReference>
<dbReference type="AlphaFoldDB" id="A0A8J8MPF8"/>
<dbReference type="Pfam" id="PF14863">
    <property type="entry name" value="Alkyl_sulf_dimr"/>
    <property type="match status" value="1"/>
</dbReference>
<evidence type="ECO:0000313" key="7">
    <source>
        <dbReference type="Proteomes" id="UP000683246"/>
    </source>
</evidence>
<dbReference type="SUPFAM" id="SSF56281">
    <property type="entry name" value="Metallo-hydrolase/oxidoreductase"/>
    <property type="match status" value="1"/>
</dbReference>
<name>A0A8J8MPF8_9FIRM</name>
<dbReference type="GO" id="GO:0046983">
    <property type="term" value="F:protein dimerization activity"/>
    <property type="evidence" value="ECO:0007669"/>
    <property type="project" value="InterPro"/>
</dbReference>
<comment type="similarity">
    <text evidence="4">Belongs to the metallo-beta-lactamase superfamily. Type III sulfatase family.</text>
</comment>
<dbReference type="InterPro" id="IPR052195">
    <property type="entry name" value="Bact_Alkyl/Aryl-Sulfatase"/>
</dbReference>
<evidence type="ECO:0000259" key="5">
    <source>
        <dbReference type="SMART" id="SM00849"/>
    </source>
</evidence>
<keyword evidence="1" id="KW-0479">Metal-binding</keyword>
<keyword evidence="3" id="KW-0862">Zinc</keyword>
<proteinExistence type="inferred from homology"/>
<organism evidence="6 7">
    <name type="scientific">Vallitalea pronyensis</name>
    <dbReference type="NCBI Taxonomy" id="1348613"/>
    <lineage>
        <taxon>Bacteria</taxon>
        <taxon>Bacillati</taxon>
        <taxon>Bacillota</taxon>
        <taxon>Clostridia</taxon>
        <taxon>Lachnospirales</taxon>
        <taxon>Vallitaleaceae</taxon>
        <taxon>Vallitalea</taxon>
    </lineage>
</organism>
<dbReference type="Gene3D" id="3.60.15.30">
    <property type="entry name" value="Metallo-beta-lactamase domain"/>
    <property type="match status" value="1"/>
</dbReference>
<dbReference type="Proteomes" id="UP000683246">
    <property type="component" value="Chromosome"/>
</dbReference>
<dbReference type="Gene3D" id="3.30.1050.10">
    <property type="entry name" value="SCP2 sterol-binding domain"/>
    <property type="match status" value="1"/>
</dbReference>
<dbReference type="PANTHER" id="PTHR43223">
    <property type="entry name" value="ALKYL/ARYL-SULFATASE"/>
    <property type="match status" value="1"/>
</dbReference>
<gene>
    <name evidence="6" type="ORF">HZI73_01950</name>
</gene>
<dbReference type="InterPro" id="IPR038536">
    <property type="entry name" value="Alkyl/aryl-sulf_dimr_sf"/>
</dbReference>
<dbReference type="InterPro" id="IPR029228">
    <property type="entry name" value="Alkyl_sulf_dimr"/>
</dbReference>
<feature type="domain" description="Metallo-beta-lactamase" evidence="5">
    <location>
        <begin position="83"/>
        <end position="308"/>
    </location>
</feature>
<protein>
    <submittedName>
        <fullName evidence="6">MBL fold metallo-hydrolase</fullName>
    </submittedName>
</protein>
<reference evidence="6" key="1">
    <citation type="submission" date="2020-07" db="EMBL/GenBank/DDBJ databases">
        <title>Vallitalea pronyensis genome.</title>
        <authorList>
            <person name="Postec A."/>
        </authorList>
    </citation>
    <scope>NUCLEOTIDE SEQUENCE</scope>
    <source>
        <strain evidence="6">FatNI3</strain>
    </source>
</reference>
<dbReference type="Pfam" id="PF00753">
    <property type="entry name" value="Lactamase_B"/>
    <property type="match status" value="1"/>
</dbReference>
<evidence type="ECO:0000256" key="4">
    <source>
        <dbReference type="ARBA" id="ARBA00033751"/>
    </source>
</evidence>
<dbReference type="KEGG" id="vpy:HZI73_01950"/>
<dbReference type="InterPro" id="IPR036866">
    <property type="entry name" value="RibonucZ/Hydroxyglut_hydro"/>
</dbReference>